<dbReference type="Proteomes" id="UP000266922">
    <property type="component" value="Unassembled WGS sequence"/>
</dbReference>
<dbReference type="Proteomes" id="UP000773850">
    <property type="component" value="Unassembled WGS sequence"/>
</dbReference>
<evidence type="ECO:0000313" key="2">
    <source>
        <dbReference type="EMBL" id="KAF6509483.1"/>
    </source>
</evidence>
<feature type="compositionally biased region" description="Basic and acidic residues" evidence="1">
    <location>
        <begin position="46"/>
        <end position="56"/>
    </location>
</feature>
<keyword evidence="5" id="KW-1185">Reference proteome</keyword>
<evidence type="ECO:0000256" key="1">
    <source>
        <dbReference type="SAM" id="MobiDB-lite"/>
    </source>
</evidence>
<accession>A0A0K9HW11</accession>
<organism evidence="3 4">
    <name type="scientific">Geobacillus stearothermophilus</name>
    <name type="common">Bacillus stearothermophilus</name>
    <dbReference type="NCBI Taxonomy" id="1422"/>
    <lineage>
        <taxon>Bacteria</taxon>
        <taxon>Bacillati</taxon>
        <taxon>Bacillota</taxon>
        <taxon>Bacilli</taxon>
        <taxon>Bacillales</taxon>
        <taxon>Anoxybacillaceae</taxon>
        <taxon>Geobacillus</taxon>
    </lineage>
</organism>
<sequence>MQQRQRKAVNNHAWWINGAIQKKQMPKRSPCAKQKSGFLQSKRRKNEQPKQNEAVDRGSAAIRFLQTEDVHTMA</sequence>
<dbReference type="RefSeq" id="WP_011229827.1">
    <property type="nucleotide sequence ID" value="NZ_JARTKT010000005.1"/>
</dbReference>
<evidence type="ECO:0000313" key="4">
    <source>
        <dbReference type="Proteomes" id="UP000266922"/>
    </source>
</evidence>
<protein>
    <submittedName>
        <fullName evidence="3">Uncharacterized protein</fullName>
    </submittedName>
</protein>
<comment type="caution">
    <text evidence="3">The sequence shown here is derived from an EMBL/GenBank/DDBJ whole genome shotgun (WGS) entry which is preliminary data.</text>
</comment>
<name>A0A0K9HW11_GEOSE</name>
<dbReference type="EMBL" id="RCTJ01000098">
    <property type="protein sequence ID" value="RLQ12904.1"/>
    <property type="molecule type" value="Genomic_DNA"/>
</dbReference>
<dbReference type="EMBL" id="LUCS01000030">
    <property type="protein sequence ID" value="KAF6509483.1"/>
    <property type="molecule type" value="Genomic_DNA"/>
</dbReference>
<reference evidence="2 5" key="1">
    <citation type="submission" date="2016-03" db="EMBL/GenBank/DDBJ databases">
        <title>Spore heat resistance.</title>
        <authorList>
            <person name="Boekhorst J."/>
            <person name="Berendsen E.M."/>
            <person name="Wells-Bennik M.H."/>
            <person name="Kuipers O.P."/>
        </authorList>
    </citation>
    <scope>NUCLEOTIDE SEQUENCE [LARGE SCALE GENOMIC DNA]</scope>
    <source>
        <strain evidence="2 5">GS8</strain>
    </source>
</reference>
<feature type="region of interest" description="Disordered" evidence="1">
    <location>
        <begin position="17"/>
        <end position="60"/>
    </location>
</feature>
<gene>
    <name evidence="3" type="ORF">D9548_14930</name>
    <name evidence="2" type="ORF">GS8_3014</name>
</gene>
<evidence type="ECO:0000313" key="5">
    <source>
        <dbReference type="Proteomes" id="UP000773850"/>
    </source>
</evidence>
<proteinExistence type="predicted"/>
<accession>A0A163XJY1</accession>
<dbReference type="AlphaFoldDB" id="A0A0K9HW11"/>
<reference evidence="3 4" key="2">
    <citation type="submission" date="2018-10" db="EMBL/GenBank/DDBJ databases">
        <title>Geobacillus stearothermophilus in processing lines of powdered infant formula.</title>
        <authorList>
            <person name="Rhee M.S."/>
            <person name="Choi I.-G."/>
            <person name="Cho T.J."/>
            <person name="Park B."/>
        </authorList>
    </citation>
    <scope>NUCLEOTIDE SEQUENCE [LARGE SCALE GENOMIC DNA]</scope>
    <source>
        <strain evidence="3 4">FHS-PPGT130</strain>
    </source>
</reference>
<evidence type="ECO:0000313" key="3">
    <source>
        <dbReference type="EMBL" id="RLQ12904.1"/>
    </source>
</evidence>